<comment type="function">
    <text evidence="6">Catalyzes the ATP-dependent conversion of 5-aminoimidazole ribonucleotide (AIR) and HCO(3)- to N5-carboxyaminoimidazole ribonucleotide (N5-CAIR).</text>
</comment>
<dbReference type="SUPFAM" id="SSF56059">
    <property type="entry name" value="Glutathione synthetase ATP-binding domain-like"/>
    <property type="match status" value="1"/>
</dbReference>
<evidence type="ECO:0000256" key="6">
    <source>
        <dbReference type="RuleBase" id="RU361200"/>
    </source>
</evidence>
<gene>
    <name evidence="5 6 8" type="primary">purK</name>
    <name evidence="8" type="ORF">NCTC949_00230</name>
</gene>
<keyword evidence="1 5" id="KW-0436">Ligase</keyword>
<comment type="subunit">
    <text evidence="5 6">Homodimer.</text>
</comment>
<dbReference type="FunFam" id="3.30.470.20:FF:000029">
    <property type="entry name" value="N5-carboxyaminoimidazole ribonucleotide synthase"/>
    <property type="match status" value="1"/>
</dbReference>
<dbReference type="InterPro" id="IPR013815">
    <property type="entry name" value="ATP_grasp_subdomain_1"/>
</dbReference>
<dbReference type="InterPro" id="IPR016185">
    <property type="entry name" value="PreATP-grasp_dom_sf"/>
</dbReference>
<proteinExistence type="inferred from homology"/>
<evidence type="ECO:0000256" key="4">
    <source>
        <dbReference type="ARBA" id="ARBA00022840"/>
    </source>
</evidence>
<name>A0AB38VP50_9CORY</name>
<dbReference type="GO" id="GO:0005524">
    <property type="term" value="F:ATP binding"/>
    <property type="evidence" value="ECO:0007669"/>
    <property type="project" value="UniProtKB-UniRule"/>
</dbReference>
<organism evidence="8 9">
    <name type="scientific">Corynebacterium kutscheri</name>
    <dbReference type="NCBI Taxonomy" id="35755"/>
    <lineage>
        <taxon>Bacteria</taxon>
        <taxon>Bacillati</taxon>
        <taxon>Actinomycetota</taxon>
        <taxon>Actinomycetes</taxon>
        <taxon>Mycobacteriales</taxon>
        <taxon>Corynebacteriaceae</taxon>
        <taxon>Corynebacterium</taxon>
    </lineage>
</organism>
<dbReference type="EMBL" id="LR134377">
    <property type="protein sequence ID" value="VEH04704.1"/>
    <property type="molecule type" value="Genomic_DNA"/>
</dbReference>
<feature type="domain" description="ATP-grasp" evidence="7">
    <location>
        <begin position="122"/>
        <end position="315"/>
    </location>
</feature>
<dbReference type="Pfam" id="PF22660">
    <property type="entry name" value="RS_preATP-grasp-like"/>
    <property type="match status" value="1"/>
</dbReference>
<dbReference type="Pfam" id="PF17769">
    <property type="entry name" value="PurK_C"/>
    <property type="match status" value="1"/>
</dbReference>
<evidence type="ECO:0000256" key="5">
    <source>
        <dbReference type="HAMAP-Rule" id="MF_01928"/>
    </source>
</evidence>
<dbReference type="NCBIfam" id="NF004679">
    <property type="entry name" value="PRK06019.1-5"/>
    <property type="match status" value="1"/>
</dbReference>
<dbReference type="GO" id="GO:0006189">
    <property type="term" value="P:'de novo' IMP biosynthetic process"/>
    <property type="evidence" value="ECO:0007669"/>
    <property type="project" value="UniProtKB-UniRule"/>
</dbReference>
<evidence type="ECO:0000256" key="3">
    <source>
        <dbReference type="ARBA" id="ARBA00022755"/>
    </source>
</evidence>
<evidence type="ECO:0000313" key="8">
    <source>
        <dbReference type="EMBL" id="VEH04704.1"/>
    </source>
</evidence>
<comment type="function">
    <text evidence="5">Catalyzes the ATP-dependent conversion of 5-aminoimidazole ribonucleotide (AIR) and HCO(3)(-) to N5-carboxyaminoimidazole ribonucleotide (N5-CAIR).</text>
</comment>
<dbReference type="EC" id="6.3.4.18" evidence="5 6"/>
<dbReference type="GO" id="GO:0004638">
    <property type="term" value="F:phosphoribosylaminoimidazole carboxylase activity"/>
    <property type="evidence" value="ECO:0007669"/>
    <property type="project" value="InterPro"/>
</dbReference>
<feature type="binding site" evidence="5">
    <location>
        <position position="158"/>
    </location>
    <ligand>
        <name>ATP</name>
        <dbReference type="ChEBI" id="CHEBI:30616"/>
    </ligand>
</feature>
<dbReference type="Pfam" id="PF02222">
    <property type="entry name" value="ATP-grasp"/>
    <property type="match status" value="1"/>
</dbReference>
<feature type="binding site" evidence="5">
    <location>
        <position position="203"/>
    </location>
    <ligand>
        <name>ATP</name>
        <dbReference type="ChEBI" id="CHEBI:30616"/>
    </ligand>
</feature>
<dbReference type="Proteomes" id="UP000271380">
    <property type="component" value="Chromosome"/>
</dbReference>
<dbReference type="NCBIfam" id="NF004680">
    <property type="entry name" value="PRK06019.1-6"/>
    <property type="match status" value="1"/>
</dbReference>
<dbReference type="PANTHER" id="PTHR11609">
    <property type="entry name" value="PURINE BIOSYNTHESIS PROTEIN 6/7, PUR6/7"/>
    <property type="match status" value="1"/>
</dbReference>
<feature type="binding site" evidence="5">
    <location>
        <begin position="285"/>
        <end position="286"/>
    </location>
    <ligand>
        <name>ATP</name>
        <dbReference type="ChEBI" id="CHEBI:30616"/>
    </ligand>
</feature>
<protein>
    <recommendedName>
        <fullName evidence="5 6">N5-carboxyaminoimidazole ribonucleotide synthase</fullName>
        <shortName evidence="5 6">N5-CAIR synthase</shortName>
        <ecNumber evidence="5 6">6.3.4.18</ecNumber>
    </recommendedName>
    <alternativeName>
        <fullName evidence="5 6">5-(carboxyamino)imidazole ribonucleotide synthetase</fullName>
    </alternativeName>
</protein>
<dbReference type="Gene3D" id="3.40.50.20">
    <property type="match status" value="1"/>
</dbReference>
<keyword evidence="2 5" id="KW-0547">Nucleotide-binding</keyword>
<feature type="binding site" evidence="5">
    <location>
        <position position="118"/>
    </location>
    <ligand>
        <name>ATP</name>
        <dbReference type="ChEBI" id="CHEBI:30616"/>
    </ligand>
</feature>
<comment type="similarity">
    <text evidence="5 6">Belongs to the PurK/PurT family.</text>
</comment>
<keyword evidence="3 5" id="KW-0658">Purine biosynthesis</keyword>
<dbReference type="Gene3D" id="3.30.1490.20">
    <property type="entry name" value="ATP-grasp fold, A domain"/>
    <property type="match status" value="1"/>
</dbReference>
<dbReference type="AlphaFoldDB" id="A0AB38VP50"/>
<dbReference type="GO" id="GO:0034028">
    <property type="term" value="F:5-(carboxyamino)imidazole ribonucleotide synthase activity"/>
    <property type="evidence" value="ECO:0007669"/>
    <property type="project" value="UniProtKB-UniRule"/>
</dbReference>
<dbReference type="InterPro" id="IPR005875">
    <property type="entry name" value="PurK"/>
</dbReference>
<evidence type="ECO:0000256" key="2">
    <source>
        <dbReference type="ARBA" id="ARBA00022741"/>
    </source>
</evidence>
<comment type="caution">
    <text evidence="5">Lacks conserved residue(s) required for the propagation of feature annotation.</text>
</comment>
<evidence type="ECO:0000259" key="7">
    <source>
        <dbReference type="PROSITE" id="PS50975"/>
    </source>
</evidence>
<sequence>MTLATDTVAPLSAHAPGMPIVTVIGDGQLARMLHTEAIELGLSLRILASSPDSSAAQVTHDVVIGDYLNLDDLRRVADKSSVITFDHEHVPNEHLEQLISEGYNVQPAPSSLIYAQDKLVMRQHLAALGAPVPEFAEISSVSEARSFWHSVNAEVCIKARRGGYDGHGVWFPRSETELTELVSKLLAAGTLVMAEKKVPLVRELSTLVARTPSGKVKSWPVVESVQTGGICTETIAPAPGLEPQIMQRAQELAIKIATELGVTGVLAVELFETTTHTGETEIYVNELAMRPHNTGHWTQDGCVTSQFEQHIRAILDYPLGDTSPVAPVTVMANVLGAQDDPQLPMQQRMQEVWQRFPEAKIHLYGKTYRAGRKLGHVNLSGTDLVQVRRNAQLAAGFLAQGCWLDSAREK</sequence>
<dbReference type="SUPFAM" id="SSF52440">
    <property type="entry name" value="PreATP-grasp domain"/>
    <property type="match status" value="1"/>
</dbReference>
<dbReference type="HAMAP" id="MF_01928">
    <property type="entry name" value="PurK"/>
    <property type="match status" value="1"/>
</dbReference>
<dbReference type="NCBIfam" id="TIGR01161">
    <property type="entry name" value="purK"/>
    <property type="match status" value="1"/>
</dbReference>
<evidence type="ECO:0000256" key="1">
    <source>
        <dbReference type="ARBA" id="ARBA00022598"/>
    </source>
</evidence>
<comment type="catalytic activity">
    <reaction evidence="5 6">
        <text>5-amino-1-(5-phospho-beta-D-ribosyl)imidazole + hydrogencarbonate + ATP = 5-carboxyamino-1-(5-phospho-D-ribosyl)imidazole + ADP + phosphate + 2 H(+)</text>
        <dbReference type="Rhea" id="RHEA:19317"/>
        <dbReference type="ChEBI" id="CHEBI:15378"/>
        <dbReference type="ChEBI" id="CHEBI:17544"/>
        <dbReference type="ChEBI" id="CHEBI:30616"/>
        <dbReference type="ChEBI" id="CHEBI:43474"/>
        <dbReference type="ChEBI" id="CHEBI:58730"/>
        <dbReference type="ChEBI" id="CHEBI:137981"/>
        <dbReference type="ChEBI" id="CHEBI:456216"/>
        <dbReference type="EC" id="6.3.4.18"/>
    </reaction>
</comment>
<reference evidence="8 9" key="1">
    <citation type="submission" date="2018-12" db="EMBL/GenBank/DDBJ databases">
        <authorList>
            <consortium name="Pathogen Informatics"/>
        </authorList>
    </citation>
    <scope>NUCLEOTIDE SEQUENCE [LARGE SCALE GENOMIC DNA]</scope>
    <source>
        <strain evidence="8 9">NCTC949</strain>
    </source>
</reference>
<dbReference type="PANTHER" id="PTHR11609:SF5">
    <property type="entry name" value="PHOSPHORIBOSYLAMINOIMIDAZOLE CARBOXYLASE"/>
    <property type="match status" value="1"/>
</dbReference>
<dbReference type="GO" id="GO:0005829">
    <property type="term" value="C:cytosol"/>
    <property type="evidence" value="ECO:0007669"/>
    <property type="project" value="TreeGrafter"/>
</dbReference>
<dbReference type="InterPro" id="IPR011761">
    <property type="entry name" value="ATP-grasp"/>
</dbReference>
<dbReference type="GO" id="GO:0046872">
    <property type="term" value="F:metal ion binding"/>
    <property type="evidence" value="ECO:0007669"/>
    <property type="project" value="InterPro"/>
</dbReference>
<dbReference type="InterPro" id="IPR003135">
    <property type="entry name" value="ATP-grasp_carboxylate-amine"/>
</dbReference>
<keyword evidence="4 5" id="KW-0067">ATP-binding</keyword>
<dbReference type="InterPro" id="IPR040686">
    <property type="entry name" value="PurK_C"/>
</dbReference>
<feature type="binding site" evidence="5">
    <location>
        <begin position="195"/>
        <end position="198"/>
    </location>
    <ligand>
        <name>ATP</name>
        <dbReference type="ChEBI" id="CHEBI:30616"/>
    </ligand>
</feature>
<evidence type="ECO:0000313" key="9">
    <source>
        <dbReference type="Proteomes" id="UP000271380"/>
    </source>
</evidence>
<dbReference type="Gene3D" id="3.30.470.20">
    <property type="entry name" value="ATP-grasp fold, B domain"/>
    <property type="match status" value="1"/>
</dbReference>
<dbReference type="PROSITE" id="PS50975">
    <property type="entry name" value="ATP_GRASP"/>
    <property type="match status" value="1"/>
</dbReference>
<dbReference type="InterPro" id="IPR011054">
    <property type="entry name" value="Rudment_hybrid_motif"/>
</dbReference>
<accession>A0AB38VP50</accession>
<comment type="pathway">
    <text evidence="5 6">Purine metabolism; IMP biosynthesis via de novo pathway; 5-amino-1-(5-phospho-D-ribosyl)imidazole-4-carboxylate from 5-amino-1-(5-phospho-D-ribosyl)imidazole (N5-CAIR route): step 1/2.</text>
</comment>
<dbReference type="InterPro" id="IPR054350">
    <property type="entry name" value="PurT/PurK_preATP-grasp"/>
</dbReference>
<dbReference type="SUPFAM" id="SSF51246">
    <property type="entry name" value="Rudiment single hybrid motif"/>
    <property type="match status" value="1"/>
</dbReference>